<feature type="transmembrane region" description="Helical" evidence="7">
    <location>
        <begin position="286"/>
        <end position="308"/>
    </location>
</feature>
<keyword evidence="5 7" id="KW-0472">Membrane</keyword>
<proteinExistence type="inferred from homology"/>
<dbReference type="RefSeq" id="WP_345347369.1">
    <property type="nucleotide sequence ID" value="NZ_BAABHJ010000001.1"/>
</dbReference>
<dbReference type="EMBL" id="BAABHJ010000001">
    <property type="protein sequence ID" value="GAA4601747.1"/>
    <property type="molecule type" value="Genomic_DNA"/>
</dbReference>
<keyword evidence="4 7" id="KW-1133">Transmembrane helix</keyword>
<dbReference type="InterPro" id="IPR022369">
    <property type="entry name" value="Integral_membrane_TerC_rswitch"/>
</dbReference>
<evidence type="ECO:0000256" key="3">
    <source>
        <dbReference type="ARBA" id="ARBA00022692"/>
    </source>
</evidence>
<feature type="transmembrane region" description="Helical" evidence="7">
    <location>
        <begin position="39"/>
        <end position="63"/>
    </location>
</feature>
<feature type="transmembrane region" description="Helical" evidence="7">
    <location>
        <begin position="132"/>
        <end position="149"/>
    </location>
</feature>
<reference evidence="9" key="1">
    <citation type="journal article" date="2019" name="Int. J. Syst. Evol. Microbiol.">
        <title>The Global Catalogue of Microorganisms (GCM) 10K type strain sequencing project: providing services to taxonomists for standard genome sequencing and annotation.</title>
        <authorList>
            <consortium name="The Broad Institute Genomics Platform"/>
            <consortium name="The Broad Institute Genome Sequencing Center for Infectious Disease"/>
            <person name="Wu L."/>
            <person name="Ma J."/>
        </authorList>
    </citation>
    <scope>NUCLEOTIDE SEQUENCE [LARGE SCALE GENOMIC DNA]</scope>
    <source>
        <strain evidence="9">JCM 17938</strain>
    </source>
</reference>
<feature type="transmembrane region" description="Helical" evidence="7">
    <location>
        <begin position="104"/>
        <end position="126"/>
    </location>
</feature>
<dbReference type="Proteomes" id="UP001500212">
    <property type="component" value="Unassembled WGS sequence"/>
</dbReference>
<feature type="transmembrane region" description="Helical" evidence="7">
    <location>
        <begin position="6"/>
        <end position="27"/>
    </location>
</feature>
<feature type="transmembrane region" description="Helical" evidence="7">
    <location>
        <begin position="224"/>
        <end position="245"/>
    </location>
</feature>
<evidence type="ECO:0000256" key="2">
    <source>
        <dbReference type="ARBA" id="ARBA00007511"/>
    </source>
</evidence>
<evidence type="ECO:0000256" key="7">
    <source>
        <dbReference type="SAM" id="Phobius"/>
    </source>
</evidence>
<accession>A0ABP8T9M7</accession>
<comment type="similarity">
    <text evidence="2">Belongs to the TerC family.</text>
</comment>
<dbReference type="PANTHER" id="PTHR30238:SF0">
    <property type="entry name" value="THYLAKOID MEMBRANE PROTEIN TERC, CHLOROPLASTIC"/>
    <property type="match status" value="1"/>
</dbReference>
<dbReference type="InterPro" id="IPR005496">
    <property type="entry name" value="Integral_membrane_TerC"/>
</dbReference>
<evidence type="ECO:0000313" key="8">
    <source>
        <dbReference type="EMBL" id="GAA4601747.1"/>
    </source>
</evidence>
<dbReference type="PANTHER" id="PTHR30238">
    <property type="entry name" value="MEMBRANE BOUND PREDICTED REDOX MODULATOR"/>
    <property type="match status" value="1"/>
</dbReference>
<protein>
    <recommendedName>
        <fullName evidence="10">Tellurium resistance protein TerC</fullName>
    </recommendedName>
</protein>
<evidence type="ECO:0000256" key="6">
    <source>
        <dbReference type="SAM" id="MobiDB-lite"/>
    </source>
</evidence>
<feature type="transmembrane region" description="Helical" evidence="7">
    <location>
        <begin position="252"/>
        <end position="271"/>
    </location>
</feature>
<keyword evidence="9" id="KW-1185">Reference proteome</keyword>
<sequence length="432" mass="46975">MNVTLWAWGLTLLGLLAFILFDLWVVDRGKPRDFSLRQASAWVTFYVLLAIIFGIGLLFVAGADYSAQFFAGYLTEYSLSVDNLFIFYVVMARFAVPRANQHKVLLIGIMIALVMRGIFIAVGAAALSRFEWLFYIFGAFLIWTAYGLVRGEPDEDEYEENILVRWICRVVPTTEDYHEHRMTVRIDGKRLMTPMLIVMVAIGSTDLLFALDSIPAIFGLTKESYLVFTANAFALMGLRQLYFLLRGLLDRLVYLSKGLAVILAFIGVKLVMEAMHTTWFESVPEISTLTSLAVIGVTMLVTTVASLLKTERRAAPGGPDTAEDPETGQAGRPDKDEEPGEAGRSGEAGPPEETEETEDTGPAGESGPSGDAGSGGPVVPGQALPDAAGRERDPEPDADPHPNGSLPPAPETEADAHDAQADADTGAGRTHR</sequence>
<evidence type="ECO:0000256" key="5">
    <source>
        <dbReference type="ARBA" id="ARBA00023136"/>
    </source>
</evidence>
<feature type="compositionally biased region" description="Acidic residues" evidence="6">
    <location>
        <begin position="350"/>
        <end position="359"/>
    </location>
</feature>
<evidence type="ECO:0000256" key="1">
    <source>
        <dbReference type="ARBA" id="ARBA00004141"/>
    </source>
</evidence>
<evidence type="ECO:0000313" key="9">
    <source>
        <dbReference type="Proteomes" id="UP001500212"/>
    </source>
</evidence>
<comment type="subcellular location">
    <subcellularLocation>
        <location evidence="1">Membrane</location>
        <topology evidence="1">Multi-pass membrane protein</topology>
    </subcellularLocation>
</comment>
<dbReference type="Pfam" id="PF03741">
    <property type="entry name" value="TerC"/>
    <property type="match status" value="1"/>
</dbReference>
<feature type="compositionally biased region" description="Low complexity" evidence="6">
    <location>
        <begin position="422"/>
        <end position="432"/>
    </location>
</feature>
<name>A0ABP8T9M7_9ACTN</name>
<feature type="compositionally biased region" description="Basic and acidic residues" evidence="6">
    <location>
        <begin position="388"/>
        <end position="400"/>
    </location>
</feature>
<feature type="transmembrane region" description="Helical" evidence="7">
    <location>
        <begin position="195"/>
        <end position="218"/>
    </location>
</feature>
<feature type="region of interest" description="Disordered" evidence="6">
    <location>
        <begin position="311"/>
        <end position="432"/>
    </location>
</feature>
<evidence type="ECO:0000256" key="4">
    <source>
        <dbReference type="ARBA" id="ARBA00022989"/>
    </source>
</evidence>
<comment type="caution">
    <text evidence="8">The sequence shown here is derived from an EMBL/GenBank/DDBJ whole genome shotgun (WGS) entry which is preliminary data.</text>
</comment>
<feature type="transmembrane region" description="Helical" evidence="7">
    <location>
        <begin position="69"/>
        <end position="92"/>
    </location>
</feature>
<evidence type="ECO:0008006" key="10">
    <source>
        <dbReference type="Google" id="ProtNLM"/>
    </source>
</evidence>
<gene>
    <name evidence="8" type="ORF">GCM10023195_04830</name>
</gene>
<feature type="compositionally biased region" description="Low complexity" evidence="6">
    <location>
        <begin position="360"/>
        <end position="369"/>
    </location>
</feature>
<keyword evidence="3 7" id="KW-0812">Transmembrane</keyword>
<dbReference type="NCBIfam" id="TIGR03718">
    <property type="entry name" value="R_switched_Alx"/>
    <property type="match status" value="1"/>
</dbReference>
<organism evidence="8 9">
    <name type="scientific">Actinoallomurus liliacearum</name>
    <dbReference type="NCBI Taxonomy" id="1080073"/>
    <lineage>
        <taxon>Bacteria</taxon>
        <taxon>Bacillati</taxon>
        <taxon>Actinomycetota</taxon>
        <taxon>Actinomycetes</taxon>
        <taxon>Streptosporangiales</taxon>
        <taxon>Thermomonosporaceae</taxon>
        <taxon>Actinoallomurus</taxon>
    </lineage>
</organism>